<sequence length="157" mass="17130">MDNPGTAYGYDPDGQRPYHRLPQYASDAYHTPISAPQNHSSIPRHPNSTPTSFPRPQMVGDPGRAAYIQNQTQSSMPSLSSFPQSISNTFQNVVPNVRNFFQRNVPPPVHTPAPPAPLPTTIVHHARVPTVIAPMNPTPQPLPYSASAPLRPPTVSE</sequence>
<dbReference type="AlphaFoldDB" id="A0A6A4I2E0"/>
<name>A0A6A4I2E0_9AGAR</name>
<evidence type="ECO:0000313" key="2">
    <source>
        <dbReference type="EMBL" id="KAE9403054.1"/>
    </source>
</evidence>
<dbReference type="Proteomes" id="UP000799118">
    <property type="component" value="Unassembled WGS sequence"/>
</dbReference>
<accession>A0A6A4I2E0</accession>
<gene>
    <name evidence="2" type="ORF">BT96DRAFT_990697</name>
</gene>
<keyword evidence="3" id="KW-1185">Reference proteome</keyword>
<proteinExistence type="predicted"/>
<feature type="region of interest" description="Disordered" evidence="1">
    <location>
        <begin position="136"/>
        <end position="157"/>
    </location>
</feature>
<organism evidence="2 3">
    <name type="scientific">Gymnopus androsaceus JB14</name>
    <dbReference type="NCBI Taxonomy" id="1447944"/>
    <lineage>
        <taxon>Eukaryota</taxon>
        <taxon>Fungi</taxon>
        <taxon>Dikarya</taxon>
        <taxon>Basidiomycota</taxon>
        <taxon>Agaricomycotina</taxon>
        <taxon>Agaricomycetes</taxon>
        <taxon>Agaricomycetidae</taxon>
        <taxon>Agaricales</taxon>
        <taxon>Marasmiineae</taxon>
        <taxon>Omphalotaceae</taxon>
        <taxon>Gymnopus</taxon>
    </lineage>
</organism>
<feature type="region of interest" description="Disordered" evidence="1">
    <location>
        <begin position="1"/>
        <end position="65"/>
    </location>
</feature>
<evidence type="ECO:0000313" key="3">
    <source>
        <dbReference type="Proteomes" id="UP000799118"/>
    </source>
</evidence>
<reference evidence="2" key="1">
    <citation type="journal article" date="2019" name="Environ. Microbiol.">
        <title>Fungal ecological strategies reflected in gene transcription - a case study of two litter decomposers.</title>
        <authorList>
            <person name="Barbi F."/>
            <person name="Kohler A."/>
            <person name="Barry K."/>
            <person name="Baskaran P."/>
            <person name="Daum C."/>
            <person name="Fauchery L."/>
            <person name="Ihrmark K."/>
            <person name="Kuo A."/>
            <person name="LaButti K."/>
            <person name="Lipzen A."/>
            <person name="Morin E."/>
            <person name="Grigoriev I.V."/>
            <person name="Henrissat B."/>
            <person name="Lindahl B."/>
            <person name="Martin F."/>
        </authorList>
    </citation>
    <scope>NUCLEOTIDE SEQUENCE</scope>
    <source>
        <strain evidence="2">JB14</strain>
    </source>
</reference>
<evidence type="ECO:0000256" key="1">
    <source>
        <dbReference type="SAM" id="MobiDB-lite"/>
    </source>
</evidence>
<protein>
    <submittedName>
        <fullName evidence="2">Uncharacterized protein</fullName>
    </submittedName>
</protein>
<feature type="compositionally biased region" description="Polar residues" evidence="1">
    <location>
        <begin position="34"/>
        <end position="54"/>
    </location>
</feature>
<dbReference type="EMBL" id="ML769429">
    <property type="protein sequence ID" value="KAE9403054.1"/>
    <property type="molecule type" value="Genomic_DNA"/>
</dbReference>